<evidence type="ECO:0000256" key="7">
    <source>
        <dbReference type="ARBA" id="ARBA00023136"/>
    </source>
</evidence>
<feature type="transmembrane region" description="Helical" evidence="9">
    <location>
        <begin position="187"/>
        <end position="206"/>
    </location>
</feature>
<dbReference type="PANTHER" id="PTHR48022:SF5">
    <property type="entry name" value="ALPHA-GLUCOSIDES PERMEASE MPH2-RELATED"/>
    <property type="match status" value="1"/>
</dbReference>
<evidence type="ECO:0000256" key="1">
    <source>
        <dbReference type="ARBA" id="ARBA00004141"/>
    </source>
</evidence>
<keyword evidence="3 8" id="KW-0813">Transport</keyword>
<organism evidence="11">
    <name type="scientific">Torulaspora delbrueckii</name>
    <name type="common">Yeast</name>
    <name type="synonym">Candida colliculosa</name>
    <dbReference type="NCBI Taxonomy" id="4950"/>
    <lineage>
        <taxon>Eukaryota</taxon>
        <taxon>Fungi</taxon>
        <taxon>Dikarya</taxon>
        <taxon>Ascomycota</taxon>
        <taxon>Saccharomycotina</taxon>
        <taxon>Saccharomycetes</taxon>
        <taxon>Saccharomycetales</taxon>
        <taxon>Saccharomycetaceae</taxon>
        <taxon>Torulaspora</taxon>
    </lineage>
</organism>
<feature type="transmembrane region" description="Helical" evidence="9">
    <location>
        <begin position="435"/>
        <end position="457"/>
    </location>
</feature>
<dbReference type="InterPro" id="IPR036259">
    <property type="entry name" value="MFS_trans_sf"/>
</dbReference>
<evidence type="ECO:0000256" key="8">
    <source>
        <dbReference type="RuleBase" id="RU003346"/>
    </source>
</evidence>
<feature type="transmembrane region" description="Helical" evidence="9">
    <location>
        <begin position="407"/>
        <end position="428"/>
    </location>
</feature>
<dbReference type="SUPFAM" id="SSF103473">
    <property type="entry name" value="MFS general substrate transporter"/>
    <property type="match status" value="1"/>
</dbReference>
<dbReference type="NCBIfam" id="TIGR00879">
    <property type="entry name" value="SP"/>
    <property type="match status" value="1"/>
</dbReference>
<sequence length="627" mass="69133">MKSLAQIVNRKNKKNLEEPDIVRAGVSSGSRLSLNRSNFELEDTDKKKASDALELDHLEFTSDVAQINEEEDQNDHALGVINAADDAQEANEEEKKMTLVQALKAYPKAAAWSVLVSTTLVMEGYDTSLLNALFALPVFQEKFGSISKTGEYEISSQWQIGLNMCIFVGEIIGLQMTGFLVEWFGNRWTMIGALGLLTAYIFLLYFCKSLAMIAVAQILSAMPWGCFQSLAVTYASEVCPLTLRYYLTTYSNMCWLFGQIFSAGIMKNSQSNLGNSDLGYKMPFALQWIWPAPLALGIYLAPESPWYLVRKSKFAEAKKSLNRILSGSGPQKEIQVDLNLKQIELTIEKERKLKQKKGSFWDCFKGVDGRRTRITCLTWVSQNTSGSALLGYSTYFFERAGMDTSNAFTFSIISYLLGLVGTMTSWIISGRLGRWQILAGGLCFQMLVLFVIGGLGFSDSPGASNGAGGLLLALSFFSNVGIGSVCYCIVAEMPSAELRTQTIVLARNCYNLMAIVNAILTPYMLNTGDWNWGAKTGLYWGGMTALTLAWVIIDLPETAGRTFSEINELFARGVPARKFKSTVVDPFAKGRIADDIAEDDLDAEVTSVFREDDVELGSACDPGKTSL</sequence>
<protein>
    <submittedName>
        <fullName evidence="11">General alpha-glucoside permease</fullName>
    </submittedName>
</protein>
<comment type="subcellular location">
    <subcellularLocation>
        <location evidence="1">Membrane</location>
        <topology evidence="1">Multi-pass membrane protein</topology>
    </subcellularLocation>
</comment>
<feature type="transmembrane region" description="Helical" evidence="9">
    <location>
        <begin position="502"/>
        <end position="525"/>
    </location>
</feature>
<evidence type="ECO:0000259" key="10">
    <source>
        <dbReference type="PROSITE" id="PS50850"/>
    </source>
</evidence>
<dbReference type="EMBL" id="AY309071">
    <property type="protein sequence ID" value="AAQ75121.1"/>
    <property type="molecule type" value="Genomic_DNA"/>
</dbReference>
<evidence type="ECO:0000256" key="6">
    <source>
        <dbReference type="ARBA" id="ARBA00022989"/>
    </source>
</evidence>
<feature type="transmembrane region" description="Helical" evidence="9">
    <location>
        <begin position="247"/>
        <end position="266"/>
    </location>
</feature>
<dbReference type="InterPro" id="IPR003663">
    <property type="entry name" value="Sugar/inositol_transpt"/>
</dbReference>
<feature type="transmembrane region" description="Helical" evidence="9">
    <location>
        <begin position="213"/>
        <end position="235"/>
    </location>
</feature>
<dbReference type="Gene3D" id="1.20.1250.20">
    <property type="entry name" value="MFS general substrate transporter like domains"/>
    <property type="match status" value="1"/>
</dbReference>
<gene>
    <name evidence="11" type="primary">MAL11</name>
</gene>
<dbReference type="GO" id="GO:0005351">
    <property type="term" value="F:carbohydrate:proton symporter activity"/>
    <property type="evidence" value="ECO:0007669"/>
    <property type="project" value="TreeGrafter"/>
</dbReference>
<dbReference type="FunFam" id="1.20.1250.20:FF:000254">
    <property type="entry name" value="MAL31p Maltose permease"/>
    <property type="match status" value="1"/>
</dbReference>
<keyword evidence="6 9" id="KW-1133">Transmembrane helix</keyword>
<dbReference type="PROSITE" id="PS50850">
    <property type="entry name" value="MFS"/>
    <property type="match status" value="1"/>
</dbReference>
<accession>Q5J9B2</accession>
<evidence type="ECO:0000256" key="2">
    <source>
        <dbReference type="ARBA" id="ARBA00010992"/>
    </source>
</evidence>
<dbReference type="InterPro" id="IPR050360">
    <property type="entry name" value="MFS_Sugar_Transporters"/>
</dbReference>
<evidence type="ECO:0000256" key="4">
    <source>
        <dbReference type="ARBA" id="ARBA00022597"/>
    </source>
</evidence>
<keyword evidence="4" id="KW-0762">Sugar transport</keyword>
<keyword evidence="5 9" id="KW-0812">Transmembrane</keyword>
<evidence type="ECO:0000256" key="3">
    <source>
        <dbReference type="ARBA" id="ARBA00022448"/>
    </source>
</evidence>
<dbReference type="PANTHER" id="PTHR48022">
    <property type="entry name" value="PLASTIDIC GLUCOSE TRANSPORTER 4"/>
    <property type="match status" value="1"/>
</dbReference>
<dbReference type="GO" id="GO:0016020">
    <property type="term" value="C:membrane"/>
    <property type="evidence" value="ECO:0007669"/>
    <property type="project" value="UniProtKB-SubCell"/>
</dbReference>
<evidence type="ECO:0000256" key="9">
    <source>
        <dbReference type="SAM" id="Phobius"/>
    </source>
</evidence>
<dbReference type="InterPro" id="IPR005828">
    <property type="entry name" value="MFS_sugar_transport-like"/>
</dbReference>
<feature type="domain" description="Major facilitator superfamily (MFS) profile" evidence="10">
    <location>
        <begin position="112"/>
        <end position="559"/>
    </location>
</feature>
<feature type="transmembrane region" description="Helical" evidence="9">
    <location>
        <begin position="537"/>
        <end position="555"/>
    </location>
</feature>
<dbReference type="Pfam" id="PF00083">
    <property type="entry name" value="Sugar_tr"/>
    <property type="match status" value="1"/>
</dbReference>
<proteinExistence type="inferred from homology"/>
<keyword evidence="7 9" id="KW-0472">Membrane</keyword>
<evidence type="ECO:0000313" key="11">
    <source>
        <dbReference type="EMBL" id="AAQ75121.1"/>
    </source>
</evidence>
<dbReference type="AlphaFoldDB" id="Q5J9B2"/>
<feature type="transmembrane region" description="Helical" evidence="9">
    <location>
        <begin position="469"/>
        <end position="490"/>
    </location>
</feature>
<dbReference type="InterPro" id="IPR020846">
    <property type="entry name" value="MFS_dom"/>
</dbReference>
<evidence type="ECO:0000256" key="5">
    <source>
        <dbReference type="ARBA" id="ARBA00022692"/>
    </source>
</evidence>
<name>Q5J9B2_TORDE</name>
<feature type="transmembrane region" description="Helical" evidence="9">
    <location>
        <begin position="278"/>
        <end position="301"/>
    </location>
</feature>
<reference evidence="11" key="1">
    <citation type="submission" date="2003-05" db="EMBL/GenBank/DDBJ databases">
        <title>Cloning and characterization of the gene TdMAL11, encoding the high-affinity maltose transporter from Torulaspora delbrueckii.</title>
        <authorList>
            <person name="Araujo C."/>
            <person name="Hernandez-Lopez M.J."/>
            <person name="Prieto J.A."/>
            <person name="Sousa M.J."/>
            <person name="Randez-Gil F."/>
        </authorList>
    </citation>
    <scope>NUCLEOTIDE SEQUENCE</scope>
    <source>
        <strain evidence="11">IGC5321</strain>
    </source>
</reference>
<comment type="similarity">
    <text evidence="2 8">Belongs to the major facilitator superfamily. Sugar transporter (TC 2.A.1.1) family.</text>
</comment>